<evidence type="ECO:0000313" key="1">
    <source>
        <dbReference type="EMBL" id="CAL1604241.1"/>
    </source>
</evidence>
<name>A0AAV2LTW1_KNICA</name>
<keyword evidence="2" id="KW-1185">Reference proteome</keyword>
<gene>
    <name evidence="1" type="ORF">KC01_LOCUS31792</name>
</gene>
<reference evidence="1 2" key="1">
    <citation type="submission" date="2024-04" db="EMBL/GenBank/DDBJ databases">
        <authorList>
            <person name="Waldvogel A.-M."/>
            <person name="Schoenle A."/>
        </authorList>
    </citation>
    <scope>NUCLEOTIDE SEQUENCE [LARGE SCALE GENOMIC DNA]</scope>
</reference>
<dbReference type="AlphaFoldDB" id="A0AAV2LTW1"/>
<dbReference type="EMBL" id="OZ035826">
    <property type="protein sequence ID" value="CAL1604241.1"/>
    <property type="molecule type" value="Genomic_DNA"/>
</dbReference>
<protein>
    <submittedName>
        <fullName evidence="1">Uncharacterized protein</fullName>
    </submittedName>
</protein>
<sequence length="98" mass="10684">MEENKKDGIRIGGVGKKERAYIGEGESDFSRPPMSPVKRASIRSLEGGVDGVWGRGGELVPSARWVNACSTGYSCPGYMLARSWDGWLTKLGLRSARH</sequence>
<proteinExistence type="predicted"/>
<evidence type="ECO:0000313" key="2">
    <source>
        <dbReference type="Proteomes" id="UP001497482"/>
    </source>
</evidence>
<dbReference type="Proteomes" id="UP001497482">
    <property type="component" value="Chromosome 4"/>
</dbReference>
<organism evidence="1 2">
    <name type="scientific">Knipowitschia caucasica</name>
    <name type="common">Caucasian dwarf goby</name>
    <name type="synonym">Pomatoschistus caucasicus</name>
    <dbReference type="NCBI Taxonomy" id="637954"/>
    <lineage>
        <taxon>Eukaryota</taxon>
        <taxon>Metazoa</taxon>
        <taxon>Chordata</taxon>
        <taxon>Craniata</taxon>
        <taxon>Vertebrata</taxon>
        <taxon>Euteleostomi</taxon>
        <taxon>Actinopterygii</taxon>
        <taxon>Neopterygii</taxon>
        <taxon>Teleostei</taxon>
        <taxon>Neoteleostei</taxon>
        <taxon>Acanthomorphata</taxon>
        <taxon>Gobiaria</taxon>
        <taxon>Gobiiformes</taxon>
        <taxon>Gobioidei</taxon>
        <taxon>Gobiidae</taxon>
        <taxon>Gobiinae</taxon>
        <taxon>Knipowitschia</taxon>
    </lineage>
</organism>
<accession>A0AAV2LTW1</accession>